<dbReference type="GO" id="GO:0005929">
    <property type="term" value="C:cilium"/>
    <property type="evidence" value="ECO:0007669"/>
    <property type="project" value="UniProtKB-SubCell"/>
</dbReference>
<evidence type="ECO:0000256" key="4">
    <source>
        <dbReference type="ARBA" id="ARBA00023212"/>
    </source>
</evidence>
<organism evidence="8">
    <name type="scientific">Leptocylindrus danicus</name>
    <dbReference type="NCBI Taxonomy" id="163516"/>
    <lineage>
        <taxon>Eukaryota</taxon>
        <taxon>Sar</taxon>
        <taxon>Stramenopiles</taxon>
        <taxon>Ochrophyta</taxon>
        <taxon>Bacillariophyta</taxon>
        <taxon>Coscinodiscophyceae</taxon>
        <taxon>Chaetocerotophycidae</taxon>
        <taxon>Leptocylindrales</taxon>
        <taxon>Leptocylindraceae</taxon>
        <taxon>Leptocylindrus</taxon>
    </lineage>
</organism>
<evidence type="ECO:0000256" key="1">
    <source>
        <dbReference type="ARBA" id="ARBA00004138"/>
    </source>
</evidence>
<name>A0A7S2PT63_9STRA</name>
<dbReference type="AlphaFoldDB" id="A0A7S2PT63"/>
<evidence type="ECO:0000256" key="6">
    <source>
        <dbReference type="SAM" id="MobiDB-lite"/>
    </source>
</evidence>
<evidence type="ECO:0000313" key="8">
    <source>
        <dbReference type="EMBL" id="CAD9615002.1"/>
    </source>
</evidence>
<dbReference type="PROSITE" id="PS51665">
    <property type="entry name" value="ENKURIN"/>
    <property type="match status" value="1"/>
</dbReference>
<accession>A0A7S2PT63</accession>
<proteinExistence type="predicted"/>
<dbReference type="Pfam" id="PF13864">
    <property type="entry name" value="Enkurin"/>
    <property type="match status" value="1"/>
</dbReference>
<dbReference type="PANTHER" id="PTHR21490:SF0">
    <property type="entry name" value="ENKURIN"/>
    <property type="match status" value="1"/>
</dbReference>
<evidence type="ECO:0000256" key="3">
    <source>
        <dbReference type="ARBA" id="ARBA00022490"/>
    </source>
</evidence>
<dbReference type="InterPro" id="IPR052102">
    <property type="entry name" value="Enkurin_domain-protein"/>
</dbReference>
<dbReference type="EMBL" id="HBGY01033877">
    <property type="protein sequence ID" value="CAD9615002.1"/>
    <property type="molecule type" value="Transcribed_RNA"/>
</dbReference>
<gene>
    <name evidence="8" type="ORF">LDAN0321_LOCUS21293</name>
</gene>
<keyword evidence="4" id="KW-0206">Cytoskeleton</keyword>
<reference evidence="8" key="1">
    <citation type="submission" date="2021-01" db="EMBL/GenBank/DDBJ databases">
        <authorList>
            <person name="Corre E."/>
            <person name="Pelletier E."/>
            <person name="Niang G."/>
            <person name="Scheremetjew M."/>
            <person name="Finn R."/>
            <person name="Kale V."/>
            <person name="Holt S."/>
            <person name="Cochrane G."/>
            <person name="Meng A."/>
            <person name="Brown T."/>
            <person name="Cohen L."/>
        </authorList>
    </citation>
    <scope>NUCLEOTIDE SEQUENCE</scope>
    <source>
        <strain evidence="8">B650</strain>
    </source>
</reference>
<keyword evidence="3" id="KW-0963">Cytoplasm</keyword>
<feature type="region of interest" description="Disordered" evidence="6">
    <location>
        <begin position="70"/>
        <end position="121"/>
    </location>
</feature>
<protein>
    <recommendedName>
        <fullName evidence="7">Enkurin domain-containing protein</fullName>
    </recommendedName>
</protein>
<evidence type="ECO:0000256" key="2">
    <source>
        <dbReference type="ARBA" id="ARBA00004245"/>
    </source>
</evidence>
<dbReference type="PANTHER" id="PTHR21490">
    <property type="entry name" value="ENKURIN-RELATED"/>
    <property type="match status" value="1"/>
</dbReference>
<comment type="subcellular location">
    <subcellularLocation>
        <location evidence="1">Cell projection</location>
        <location evidence="1">Cilium</location>
    </subcellularLocation>
    <subcellularLocation>
        <location evidence="2">Cytoplasm</location>
        <location evidence="2">Cytoskeleton</location>
    </subcellularLocation>
</comment>
<evidence type="ECO:0000256" key="5">
    <source>
        <dbReference type="ARBA" id="ARBA00023273"/>
    </source>
</evidence>
<feature type="compositionally biased region" description="Polar residues" evidence="6">
    <location>
        <begin position="90"/>
        <end position="102"/>
    </location>
</feature>
<dbReference type="InterPro" id="IPR027012">
    <property type="entry name" value="Enkurin_dom"/>
</dbReference>
<dbReference type="GO" id="GO:0005516">
    <property type="term" value="F:calmodulin binding"/>
    <property type="evidence" value="ECO:0007669"/>
    <property type="project" value="TreeGrafter"/>
</dbReference>
<sequence>MNALETQQESIYNLVPKPKYEVEKKVMYRSKYDPNSPLVGSTFGLHGTTATVGRGVNELKKSCTISSTFGPYTKKSDSSPSNFLRKGSRTVPNLQQKSQKPFTRSDAEFKPPVPSSDERPIMGLKTNKSFITANAVDVILCETKVKNKGDVNYLDKEDYGKIPEYLNRVKAEVKHEEEAIKKSVIQKMKEKEAPARKYVQMDEGERQALIEQLKLKWDQVNSKYQKICHRTNNDTIGDIKRKEAQESQLTQLEEDIKQLSRPGPLLILQQE</sequence>
<feature type="domain" description="Enkurin" evidence="7">
    <location>
        <begin position="172"/>
        <end position="267"/>
    </location>
</feature>
<keyword evidence="5" id="KW-0966">Cell projection</keyword>
<dbReference type="GO" id="GO:0005856">
    <property type="term" value="C:cytoskeleton"/>
    <property type="evidence" value="ECO:0007669"/>
    <property type="project" value="UniProtKB-SubCell"/>
</dbReference>
<evidence type="ECO:0000259" key="7">
    <source>
        <dbReference type="PROSITE" id="PS51665"/>
    </source>
</evidence>